<evidence type="ECO:0000313" key="4">
    <source>
        <dbReference type="Proteomes" id="UP001279734"/>
    </source>
</evidence>
<dbReference type="InterPro" id="IPR015940">
    <property type="entry name" value="UBA"/>
</dbReference>
<proteinExistence type="predicted"/>
<dbReference type="InterPro" id="IPR036339">
    <property type="entry name" value="PUB-like_dom_sf"/>
</dbReference>
<protein>
    <recommendedName>
        <fullName evidence="2">UBA domain-containing protein</fullName>
    </recommendedName>
</protein>
<feature type="region of interest" description="Disordered" evidence="1">
    <location>
        <begin position="81"/>
        <end position="100"/>
    </location>
</feature>
<keyword evidence="4" id="KW-1185">Reference proteome</keyword>
<accession>A0AAD3Y3T3</accession>
<dbReference type="SMART" id="SM00165">
    <property type="entry name" value="UBA"/>
    <property type="match status" value="1"/>
</dbReference>
<evidence type="ECO:0000256" key="1">
    <source>
        <dbReference type="SAM" id="MobiDB-lite"/>
    </source>
</evidence>
<dbReference type="EMBL" id="BSYO01000030">
    <property type="protein sequence ID" value="GMH25846.1"/>
    <property type="molecule type" value="Genomic_DNA"/>
</dbReference>
<feature type="domain" description="UBA" evidence="2">
    <location>
        <begin position="5"/>
        <end position="46"/>
    </location>
</feature>
<reference evidence="3" key="1">
    <citation type="submission" date="2023-05" db="EMBL/GenBank/DDBJ databases">
        <title>Nepenthes gracilis genome sequencing.</title>
        <authorList>
            <person name="Fukushima K."/>
        </authorList>
    </citation>
    <scope>NUCLEOTIDE SEQUENCE</scope>
    <source>
        <strain evidence="3">SING2019-196</strain>
    </source>
</reference>
<comment type="caution">
    <text evidence="3">The sequence shown here is derived from an EMBL/GenBank/DDBJ whole genome shotgun (WGS) entry which is preliminary data.</text>
</comment>
<dbReference type="PANTHER" id="PTHR46713">
    <property type="entry name" value="F13M7.16 PROTEIN"/>
    <property type="match status" value="1"/>
</dbReference>
<dbReference type="SMART" id="SM00580">
    <property type="entry name" value="PUG"/>
    <property type="match status" value="1"/>
</dbReference>
<evidence type="ECO:0000313" key="3">
    <source>
        <dbReference type="EMBL" id="GMH25846.1"/>
    </source>
</evidence>
<dbReference type="CDD" id="cd14290">
    <property type="entry name" value="UBA_PUB_plant"/>
    <property type="match status" value="1"/>
</dbReference>
<organism evidence="3 4">
    <name type="scientific">Nepenthes gracilis</name>
    <name type="common">Slender pitcher plant</name>
    <dbReference type="NCBI Taxonomy" id="150966"/>
    <lineage>
        <taxon>Eukaryota</taxon>
        <taxon>Viridiplantae</taxon>
        <taxon>Streptophyta</taxon>
        <taxon>Embryophyta</taxon>
        <taxon>Tracheophyta</taxon>
        <taxon>Spermatophyta</taxon>
        <taxon>Magnoliopsida</taxon>
        <taxon>eudicotyledons</taxon>
        <taxon>Gunneridae</taxon>
        <taxon>Pentapetalae</taxon>
        <taxon>Caryophyllales</taxon>
        <taxon>Nepenthaceae</taxon>
        <taxon>Nepenthes</taxon>
    </lineage>
</organism>
<sequence>MAVTEVDSKLLAELEAMGFTLARAVRALYYSGNSSVVDALNWIFENQNDPDIDQMPLVPVDINLESPKPFDITEEVKKKAEELRRNGAPKATEEKKMELEREREKKRITVGKELLEAKRIAEENERKRVMTLRKAEKDEEKRAREIIRRKLEADKAERRSWLGQPPGVLASIQPIPASHMEPGKLTSAPIKSTKDSELLTNCLRSLRRNCKDDDAKVQRAFRTLHIYVRNAMKNPGEEKFRKIRLTNPVFQERVGKMKGGVRFLELCGFERANGGQFLYLPRNKVDMAVLDSAMAALQTAMTNPFFGLLSVDLSDE</sequence>
<evidence type="ECO:0000259" key="2">
    <source>
        <dbReference type="PROSITE" id="PS50030"/>
    </source>
</evidence>
<name>A0AAD3Y3T3_NEPGR</name>
<gene>
    <name evidence="3" type="ORF">Nepgr_027689</name>
</gene>
<dbReference type="SUPFAM" id="SSF46934">
    <property type="entry name" value="UBA-like"/>
    <property type="match status" value="1"/>
</dbReference>
<dbReference type="Pfam" id="PF22562">
    <property type="entry name" value="UBA_7"/>
    <property type="match status" value="1"/>
</dbReference>
<dbReference type="Gene3D" id="1.20.58.2190">
    <property type="match status" value="1"/>
</dbReference>
<dbReference type="Proteomes" id="UP001279734">
    <property type="component" value="Unassembled WGS sequence"/>
</dbReference>
<dbReference type="PROSITE" id="PS50030">
    <property type="entry name" value="UBA"/>
    <property type="match status" value="1"/>
</dbReference>
<dbReference type="InterPro" id="IPR018997">
    <property type="entry name" value="PUB_domain"/>
</dbReference>
<dbReference type="SUPFAM" id="SSF143503">
    <property type="entry name" value="PUG domain-like"/>
    <property type="match status" value="1"/>
</dbReference>
<dbReference type="Gene3D" id="1.10.8.10">
    <property type="entry name" value="DNA helicase RuvA subunit, C-terminal domain"/>
    <property type="match status" value="1"/>
</dbReference>
<dbReference type="AlphaFoldDB" id="A0AAD3Y3T3"/>
<dbReference type="PANTHER" id="PTHR46713:SF7">
    <property type="entry name" value="UBX DOMAIN-CONTAINING PROTEIN 1-LIKE"/>
    <property type="match status" value="1"/>
</dbReference>
<dbReference type="Pfam" id="PF09409">
    <property type="entry name" value="PUB"/>
    <property type="match status" value="1"/>
</dbReference>
<dbReference type="InterPro" id="IPR009060">
    <property type="entry name" value="UBA-like_sf"/>
</dbReference>